<keyword evidence="3" id="KW-1185">Reference proteome</keyword>
<evidence type="ECO:0000259" key="1">
    <source>
        <dbReference type="Pfam" id="PF14534"/>
    </source>
</evidence>
<gene>
    <name evidence="2" type="ORF">SAMN02910418_00024</name>
</gene>
<sequence length="125" mass="14345">MIALSRGRDRLITLAWRGEEELLSPRVRRDSELFRQFLADDFREIGRSGRRWNRDEIIAELVTEESSLTDAVLSEPEAQVIAHGIVLLSYRLQLGQQHSRHSSLWRVSENSAQCIFHQGTPASDC</sequence>
<dbReference type="InterPro" id="IPR027843">
    <property type="entry name" value="DUF4440"/>
</dbReference>
<dbReference type="AlphaFoldDB" id="A0A1H3VF88"/>
<dbReference type="InterPro" id="IPR032710">
    <property type="entry name" value="NTF2-like_dom_sf"/>
</dbReference>
<protein>
    <recommendedName>
        <fullName evidence="1">DUF4440 domain-containing protein</fullName>
    </recommendedName>
</protein>
<feature type="domain" description="DUF4440" evidence="1">
    <location>
        <begin position="19"/>
        <end position="106"/>
    </location>
</feature>
<dbReference type="Pfam" id="PF14534">
    <property type="entry name" value="DUF4440"/>
    <property type="match status" value="1"/>
</dbReference>
<reference evidence="3" key="1">
    <citation type="submission" date="2016-10" db="EMBL/GenBank/DDBJ databases">
        <authorList>
            <person name="Varghese N."/>
            <person name="Submissions S."/>
        </authorList>
    </citation>
    <scope>NUCLEOTIDE SEQUENCE [LARGE SCALE GENOMIC DNA]</scope>
    <source>
        <strain evidence="3">KPR-1</strain>
    </source>
</reference>
<dbReference type="OrthoDB" id="7845843at2"/>
<dbReference type="Gene3D" id="3.10.450.50">
    <property type="match status" value="1"/>
</dbReference>
<dbReference type="SUPFAM" id="SSF54427">
    <property type="entry name" value="NTF2-like"/>
    <property type="match status" value="1"/>
</dbReference>
<name>A0A1H3VF88_9ACTO</name>
<dbReference type="RefSeq" id="WP_092560777.1">
    <property type="nucleotide sequence ID" value="NZ_FNQV01000001.1"/>
</dbReference>
<dbReference type="Proteomes" id="UP000199288">
    <property type="component" value="Unassembled WGS sequence"/>
</dbReference>
<evidence type="ECO:0000313" key="2">
    <source>
        <dbReference type="EMBL" id="SDZ73455.1"/>
    </source>
</evidence>
<dbReference type="EMBL" id="FNQV01000001">
    <property type="protein sequence ID" value="SDZ73455.1"/>
    <property type="molecule type" value="Genomic_DNA"/>
</dbReference>
<evidence type="ECO:0000313" key="3">
    <source>
        <dbReference type="Proteomes" id="UP000199288"/>
    </source>
</evidence>
<organism evidence="2 3">
    <name type="scientific">Bowdeniella nasicola</name>
    <dbReference type="NCBI Taxonomy" id="208480"/>
    <lineage>
        <taxon>Bacteria</taxon>
        <taxon>Bacillati</taxon>
        <taxon>Actinomycetota</taxon>
        <taxon>Actinomycetes</taxon>
        <taxon>Actinomycetales</taxon>
        <taxon>Actinomycetaceae</taxon>
        <taxon>Bowdeniella</taxon>
    </lineage>
</organism>
<accession>A0A1H3VF88</accession>
<proteinExistence type="predicted"/>